<dbReference type="RefSeq" id="WP_090307948.1">
    <property type="nucleotide sequence ID" value="NZ_FNFE01000004.1"/>
</dbReference>
<evidence type="ECO:0000313" key="3">
    <source>
        <dbReference type="Proteomes" id="UP000198882"/>
    </source>
</evidence>
<dbReference type="STRING" id="1095776.SAMN04515672_2860"/>
<dbReference type="Proteomes" id="UP000198882">
    <property type="component" value="Unassembled WGS sequence"/>
</dbReference>
<organism evidence="2 3">
    <name type="scientific">Natronorubrum texcoconense</name>
    <dbReference type="NCBI Taxonomy" id="1095776"/>
    <lineage>
        <taxon>Archaea</taxon>
        <taxon>Methanobacteriati</taxon>
        <taxon>Methanobacteriota</taxon>
        <taxon>Stenosarchaea group</taxon>
        <taxon>Halobacteria</taxon>
        <taxon>Halobacteriales</taxon>
        <taxon>Natrialbaceae</taxon>
        <taxon>Natronorubrum</taxon>
    </lineage>
</organism>
<protein>
    <submittedName>
        <fullName evidence="2">Uncharacterized protein</fullName>
    </submittedName>
</protein>
<name>A0A1G9B7V0_9EURY</name>
<dbReference type="EMBL" id="FNFE01000004">
    <property type="protein sequence ID" value="SDK35632.1"/>
    <property type="molecule type" value="Genomic_DNA"/>
</dbReference>
<evidence type="ECO:0000313" key="2">
    <source>
        <dbReference type="EMBL" id="SDK35632.1"/>
    </source>
</evidence>
<dbReference type="OrthoDB" id="384793at2157"/>
<accession>A0A1G9B7V0</accession>
<sequence>MTSEPTDAEAAFQYELRRRLAVVHATAETMLEDPDGSLTVDQRESVETILAASNELSSLVAHDPETVEPALEPDADGDVAAPTPSVDDPDRSASIDLVLESGPFADVLVDQLEQSGYEPTVVSSVDDVRSSAEGADAARHVVLDWRAFPEPSIESLTALFDRLEAGTSIALLSVVDDESIPAPVLGVSGLLSPRASTEMVADVLASIHFDPDDEPRVVVATVDDDAAEGRSMAETLEAVGCAVDTVSVAELRSHADRDGIDCVFLSADGVDTIDDATLRSLRTPETSLPVPVVVVGPTPKADDWLPVCGSQRFVRRSVTAHGLAGEILLAIDPEAES</sequence>
<evidence type="ECO:0000256" key="1">
    <source>
        <dbReference type="SAM" id="MobiDB-lite"/>
    </source>
</evidence>
<dbReference type="AlphaFoldDB" id="A0A1G9B7V0"/>
<gene>
    <name evidence="2" type="ORF">SAMN04515672_2860</name>
</gene>
<feature type="region of interest" description="Disordered" evidence="1">
    <location>
        <begin position="68"/>
        <end position="91"/>
    </location>
</feature>
<keyword evidence="3" id="KW-1185">Reference proteome</keyword>
<proteinExistence type="predicted"/>
<reference evidence="3" key="1">
    <citation type="submission" date="2016-10" db="EMBL/GenBank/DDBJ databases">
        <authorList>
            <person name="Varghese N."/>
            <person name="Submissions S."/>
        </authorList>
    </citation>
    <scope>NUCLEOTIDE SEQUENCE [LARGE SCALE GENOMIC DNA]</scope>
    <source>
        <strain evidence="3">B4,CECT 8067,JCM 17497</strain>
    </source>
</reference>